<dbReference type="GO" id="GO:0003830">
    <property type="term" value="F:beta-1,4-mannosylglycoprotein 4-beta-N-acetylglucosaminyltransferase activity"/>
    <property type="evidence" value="ECO:0007669"/>
    <property type="project" value="InterPro"/>
</dbReference>
<dbReference type="Proteomes" id="UP000887226">
    <property type="component" value="Unassembled WGS sequence"/>
</dbReference>
<dbReference type="PANTHER" id="PTHR12224:SF0">
    <property type="entry name" value="BETA-1,4-MANNOSYL-GLYCOPROTEIN 4-BETA-N-ACETYLGLUCOSAMINYLTRANSFERASE"/>
    <property type="match status" value="1"/>
</dbReference>
<dbReference type="OrthoDB" id="6474464at2759"/>
<gene>
    <name evidence="2" type="ORF">BJ878DRAFT_178521</name>
</gene>
<keyword evidence="3" id="KW-1185">Reference proteome</keyword>
<keyword evidence="1" id="KW-0472">Membrane</keyword>
<organism evidence="2 3">
    <name type="scientific">Calycina marina</name>
    <dbReference type="NCBI Taxonomy" id="1763456"/>
    <lineage>
        <taxon>Eukaryota</taxon>
        <taxon>Fungi</taxon>
        <taxon>Dikarya</taxon>
        <taxon>Ascomycota</taxon>
        <taxon>Pezizomycotina</taxon>
        <taxon>Leotiomycetes</taxon>
        <taxon>Helotiales</taxon>
        <taxon>Pezizellaceae</taxon>
        <taxon>Calycina</taxon>
    </lineage>
</organism>
<dbReference type="PANTHER" id="PTHR12224">
    <property type="entry name" value="BETA-1,4-MANNOSYL-GLYCOPROTEIN BETA-1,4-N-ACETYLGLUCOSAMINYL-TRANSFERASE"/>
    <property type="match status" value="1"/>
</dbReference>
<dbReference type="GO" id="GO:0006044">
    <property type="term" value="P:N-acetylglucosamine metabolic process"/>
    <property type="evidence" value="ECO:0007669"/>
    <property type="project" value="TreeGrafter"/>
</dbReference>
<dbReference type="Pfam" id="PF04724">
    <property type="entry name" value="Glyco_transf_17"/>
    <property type="match status" value="1"/>
</dbReference>
<protein>
    <submittedName>
        <fullName evidence="2">Glycosyltransferase family 17 protein</fullName>
    </submittedName>
</protein>
<sequence length="412" mass="48291">MSCPVRSPKHCVSCWHASFTMLFPPKTSKRDHSPLRVRRRYWRSIILFIICLYLFTIYCQRKHPFAHHAHQISVSSIAFERLQKATDGAKHGFLGVSNAHAFCAQHNWNAHPTRYKPRKLYDMTMLNNELDWLEIRLNTMAAEVDYFVVLESRFTFTGLEKELVFTDEMRDIRFGQWKDQIIYVVVEGMPLDAARTWDLEDHQRNTLLLQGVLGPTATGPRQVEYGDILIVADMDEIVRPAALMVLRQCDVPNRVNLRSKFYYYGFQWLHSGEEWMHPQATVFRGSSTILPADLRNGEGFNRIKAWWDKSDLWNAGWHCSSCFEKVDDILIKMQSFSHTSLNKEKYRDKKRIVDRVKNGLDLWDRPGEEYLRVEDNEDIPDFLKESFSKTRFAYLLDRDGPSAGFTDYKEEG</sequence>
<proteinExistence type="predicted"/>
<reference evidence="2" key="1">
    <citation type="journal article" date="2021" name="IMA Fungus">
        <title>Genomic characterization of three marine fungi, including Emericellopsis atlantica sp. nov. with signatures of a generalist lifestyle and marine biomass degradation.</title>
        <authorList>
            <person name="Hagestad O.C."/>
            <person name="Hou L."/>
            <person name="Andersen J.H."/>
            <person name="Hansen E.H."/>
            <person name="Altermark B."/>
            <person name="Li C."/>
            <person name="Kuhnert E."/>
            <person name="Cox R.J."/>
            <person name="Crous P.W."/>
            <person name="Spatafora J.W."/>
            <person name="Lail K."/>
            <person name="Amirebrahimi M."/>
            <person name="Lipzen A."/>
            <person name="Pangilinan J."/>
            <person name="Andreopoulos W."/>
            <person name="Hayes R.D."/>
            <person name="Ng V."/>
            <person name="Grigoriev I.V."/>
            <person name="Jackson S.A."/>
            <person name="Sutton T.D.S."/>
            <person name="Dobson A.D.W."/>
            <person name="Rama T."/>
        </authorList>
    </citation>
    <scope>NUCLEOTIDE SEQUENCE</scope>
    <source>
        <strain evidence="2">TRa3180A</strain>
    </source>
</reference>
<dbReference type="AlphaFoldDB" id="A0A9P7YZK7"/>
<name>A0A9P7YZK7_9HELO</name>
<evidence type="ECO:0000256" key="1">
    <source>
        <dbReference type="SAM" id="Phobius"/>
    </source>
</evidence>
<dbReference type="InterPro" id="IPR006813">
    <property type="entry name" value="Glyco_trans_17"/>
</dbReference>
<keyword evidence="1" id="KW-1133">Transmembrane helix</keyword>
<accession>A0A9P7YZK7</accession>
<comment type="caution">
    <text evidence="2">The sequence shown here is derived from an EMBL/GenBank/DDBJ whole genome shotgun (WGS) entry which is preliminary data.</text>
</comment>
<evidence type="ECO:0000313" key="2">
    <source>
        <dbReference type="EMBL" id="KAG9242312.1"/>
    </source>
</evidence>
<evidence type="ECO:0000313" key="3">
    <source>
        <dbReference type="Proteomes" id="UP000887226"/>
    </source>
</evidence>
<dbReference type="GO" id="GO:0016020">
    <property type="term" value="C:membrane"/>
    <property type="evidence" value="ECO:0007669"/>
    <property type="project" value="InterPro"/>
</dbReference>
<feature type="transmembrane region" description="Helical" evidence="1">
    <location>
        <begin position="41"/>
        <end position="58"/>
    </location>
</feature>
<dbReference type="EMBL" id="MU254087">
    <property type="protein sequence ID" value="KAG9242312.1"/>
    <property type="molecule type" value="Genomic_DNA"/>
</dbReference>
<keyword evidence="1" id="KW-0812">Transmembrane</keyword>